<protein>
    <submittedName>
        <fullName evidence="2">Uncharacterized protein</fullName>
    </submittedName>
</protein>
<comment type="caution">
    <text evidence="2">The sequence shown here is derived from an EMBL/GenBank/DDBJ whole genome shotgun (WGS) entry which is preliminary data.</text>
</comment>
<organism evidence="2 3">
    <name type="scientific">Jimgerdemannia flammicorona</name>
    <dbReference type="NCBI Taxonomy" id="994334"/>
    <lineage>
        <taxon>Eukaryota</taxon>
        <taxon>Fungi</taxon>
        <taxon>Fungi incertae sedis</taxon>
        <taxon>Mucoromycota</taxon>
        <taxon>Mucoromycotina</taxon>
        <taxon>Endogonomycetes</taxon>
        <taxon>Endogonales</taxon>
        <taxon>Endogonaceae</taxon>
        <taxon>Jimgerdemannia</taxon>
    </lineage>
</organism>
<evidence type="ECO:0000313" key="2">
    <source>
        <dbReference type="EMBL" id="RUO95671.1"/>
    </source>
</evidence>
<keyword evidence="1" id="KW-0732">Signal</keyword>
<dbReference type="AlphaFoldDB" id="A0A432ZYU4"/>
<evidence type="ECO:0000313" key="3">
    <source>
        <dbReference type="Proteomes" id="UP000268093"/>
    </source>
</evidence>
<accession>A0A432ZYU4</accession>
<keyword evidence="3" id="KW-1185">Reference proteome</keyword>
<dbReference type="Proteomes" id="UP000268093">
    <property type="component" value="Unassembled WGS sequence"/>
</dbReference>
<name>A0A432ZYU4_9FUNG</name>
<evidence type="ECO:0000256" key="1">
    <source>
        <dbReference type="SAM" id="SignalP"/>
    </source>
</evidence>
<dbReference type="EMBL" id="RBNI01026999">
    <property type="protein sequence ID" value="RUO95671.1"/>
    <property type="molecule type" value="Genomic_DNA"/>
</dbReference>
<feature type="signal peptide" evidence="1">
    <location>
        <begin position="1"/>
        <end position="16"/>
    </location>
</feature>
<reference evidence="2 3" key="1">
    <citation type="journal article" date="2018" name="New Phytol.">
        <title>Phylogenomics of Endogonaceae and evolution of mycorrhizas within Mucoromycota.</title>
        <authorList>
            <person name="Chang Y."/>
            <person name="Desiro A."/>
            <person name="Na H."/>
            <person name="Sandor L."/>
            <person name="Lipzen A."/>
            <person name="Clum A."/>
            <person name="Barry K."/>
            <person name="Grigoriev I.V."/>
            <person name="Martin F.M."/>
            <person name="Stajich J.E."/>
            <person name="Smith M.E."/>
            <person name="Bonito G."/>
            <person name="Spatafora J.W."/>
        </authorList>
    </citation>
    <scope>NUCLEOTIDE SEQUENCE [LARGE SCALE GENOMIC DNA]</scope>
    <source>
        <strain evidence="2 3">GMNB39</strain>
    </source>
</reference>
<proteinExistence type="predicted"/>
<feature type="chain" id="PRO_5019319439" evidence="1">
    <location>
        <begin position="17"/>
        <end position="71"/>
    </location>
</feature>
<gene>
    <name evidence="2" type="ORF">BC936DRAFT_143465</name>
</gene>
<sequence>MNILFCGSVCARLWSAALHNSVTVPKDVEYQSRIRLKRAKIRDLDTRSMLHSLTDDQTFKKRKGWRPNLHN</sequence>